<proteinExistence type="predicted"/>
<sequence length="192" mass="22314">MRWLIQIIFSINLLGLGKTKTVQINIDSEDLSKLFYELTNSDTFRRFSTLIQRSRTQPLLSDFKNPYHPEDIITHIDVPVNNQEYILRQIKSISRKKQGLNKTIENKQLERIGIDADLERENDIFISGKGYTSDDILLENEKETASTTASKSKTKISSIARGNTHFTKQGDIQKSDKYDYKPLQRRYVLKRS</sequence>
<name>A0ACC1D1V3_9NEOP</name>
<reference evidence="1 2" key="1">
    <citation type="journal article" date="2021" name="Front. Genet.">
        <title>Chromosome-Level Genome Assembly Reveals Significant Gene Expansion in the Toll and IMD Signaling Pathways of Dendrolimus kikuchii.</title>
        <authorList>
            <person name="Zhou J."/>
            <person name="Wu P."/>
            <person name="Xiong Z."/>
            <person name="Liu N."/>
            <person name="Zhao N."/>
            <person name="Ji M."/>
            <person name="Qiu Y."/>
            <person name="Yang B."/>
        </authorList>
    </citation>
    <scope>NUCLEOTIDE SEQUENCE [LARGE SCALE GENOMIC DNA]</scope>
    <source>
        <strain evidence="1">Ann1</strain>
    </source>
</reference>
<comment type="caution">
    <text evidence="1">The sequence shown here is derived from an EMBL/GenBank/DDBJ whole genome shotgun (WGS) entry which is preliminary data.</text>
</comment>
<dbReference type="EMBL" id="CM034397">
    <property type="protein sequence ID" value="KAJ0177821.1"/>
    <property type="molecule type" value="Genomic_DNA"/>
</dbReference>
<keyword evidence="2" id="KW-1185">Reference proteome</keyword>
<accession>A0ACC1D1V3</accession>
<evidence type="ECO:0000313" key="2">
    <source>
        <dbReference type="Proteomes" id="UP000824533"/>
    </source>
</evidence>
<organism evidence="1 2">
    <name type="scientific">Dendrolimus kikuchii</name>
    <dbReference type="NCBI Taxonomy" id="765133"/>
    <lineage>
        <taxon>Eukaryota</taxon>
        <taxon>Metazoa</taxon>
        <taxon>Ecdysozoa</taxon>
        <taxon>Arthropoda</taxon>
        <taxon>Hexapoda</taxon>
        <taxon>Insecta</taxon>
        <taxon>Pterygota</taxon>
        <taxon>Neoptera</taxon>
        <taxon>Endopterygota</taxon>
        <taxon>Lepidoptera</taxon>
        <taxon>Glossata</taxon>
        <taxon>Ditrysia</taxon>
        <taxon>Bombycoidea</taxon>
        <taxon>Lasiocampidae</taxon>
        <taxon>Dendrolimus</taxon>
    </lineage>
</organism>
<evidence type="ECO:0000313" key="1">
    <source>
        <dbReference type="EMBL" id="KAJ0177821.1"/>
    </source>
</evidence>
<gene>
    <name evidence="1" type="ORF">K1T71_006694</name>
</gene>
<protein>
    <submittedName>
        <fullName evidence="1">Uncharacterized protein</fullName>
    </submittedName>
</protein>
<dbReference type="Proteomes" id="UP000824533">
    <property type="component" value="Linkage Group LG11"/>
</dbReference>